<organism evidence="3 4">
    <name type="scientific">Salvia divinorum</name>
    <name type="common">Maria pastora</name>
    <name type="synonym">Diviner's sage</name>
    <dbReference type="NCBI Taxonomy" id="28513"/>
    <lineage>
        <taxon>Eukaryota</taxon>
        <taxon>Viridiplantae</taxon>
        <taxon>Streptophyta</taxon>
        <taxon>Embryophyta</taxon>
        <taxon>Tracheophyta</taxon>
        <taxon>Spermatophyta</taxon>
        <taxon>Magnoliopsida</taxon>
        <taxon>eudicotyledons</taxon>
        <taxon>Gunneridae</taxon>
        <taxon>Pentapetalae</taxon>
        <taxon>asterids</taxon>
        <taxon>lamiids</taxon>
        <taxon>Lamiales</taxon>
        <taxon>Lamiaceae</taxon>
        <taxon>Nepetoideae</taxon>
        <taxon>Mentheae</taxon>
        <taxon>Salviinae</taxon>
        <taxon>Salvia</taxon>
        <taxon>Salvia subgen. Calosphace</taxon>
    </lineage>
</organism>
<evidence type="ECO:0000256" key="1">
    <source>
        <dbReference type="SAM" id="MobiDB-lite"/>
    </source>
</evidence>
<evidence type="ECO:0000259" key="2">
    <source>
        <dbReference type="Pfam" id="PF12776"/>
    </source>
</evidence>
<gene>
    <name evidence="3" type="ORF">AAHA92_22673</name>
</gene>
<feature type="compositionally biased region" description="Polar residues" evidence="1">
    <location>
        <begin position="238"/>
        <end position="251"/>
    </location>
</feature>
<protein>
    <recommendedName>
        <fullName evidence="2">Myb/SANT-like domain-containing protein</fullName>
    </recommendedName>
</protein>
<evidence type="ECO:0000313" key="4">
    <source>
        <dbReference type="Proteomes" id="UP001567538"/>
    </source>
</evidence>
<dbReference type="InterPro" id="IPR024752">
    <property type="entry name" value="Myb/SANT-like_dom"/>
</dbReference>
<sequence>MDIPLQEAYFYSGKWNHEMDTILVDTIMRMKGEMQWVLKVFPCYFHMIAADQIQEKTAVVLTEDDISDRLEVLHCRFRTFKNMVRETGVVWDLPSERVIAADYVWEKIFAKTTFARAYYYKHEPLYSKLACLYGLDEVKIEQEKEVIVISDTNDDVHYEEHSCYEVGGGKEEVNSPHVAAPRTARCKLFVESDEQADRESTTEPGIYFIDLAPDGQLCTRIEKSRVLTKNPFVKQDQGGPSNRSPYASSCGSNSPLGWWRHLHN</sequence>
<evidence type="ECO:0000313" key="3">
    <source>
        <dbReference type="EMBL" id="KAL1546014.1"/>
    </source>
</evidence>
<dbReference type="AlphaFoldDB" id="A0ABD1GPX2"/>
<dbReference type="Proteomes" id="UP001567538">
    <property type="component" value="Unassembled WGS sequence"/>
</dbReference>
<reference evidence="3 4" key="1">
    <citation type="submission" date="2024-06" db="EMBL/GenBank/DDBJ databases">
        <title>A chromosome level genome sequence of Diviner's sage (Salvia divinorum).</title>
        <authorList>
            <person name="Ford S.A."/>
            <person name="Ro D.-K."/>
            <person name="Ness R.W."/>
            <person name="Phillips M.A."/>
        </authorList>
    </citation>
    <scope>NUCLEOTIDE SEQUENCE [LARGE SCALE GENOMIC DNA]</scope>
    <source>
        <strain evidence="3">SAF-2024a</strain>
        <tissue evidence="3">Leaf</tissue>
    </source>
</reference>
<comment type="caution">
    <text evidence="3">The sequence shown here is derived from an EMBL/GenBank/DDBJ whole genome shotgun (WGS) entry which is preliminary data.</text>
</comment>
<dbReference type="EMBL" id="JBEAFC010000008">
    <property type="protein sequence ID" value="KAL1546014.1"/>
    <property type="molecule type" value="Genomic_DNA"/>
</dbReference>
<accession>A0ABD1GPX2</accession>
<name>A0ABD1GPX2_SALDI</name>
<proteinExistence type="predicted"/>
<feature type="region of interest" description="Disordered" evidence="1">
    <location>
        <begin position="230"/>
        <end position="251"/>
    </location>
</feature>
<keyword evidence="4" id="KW-1185">Reference proteome</keyword>
<feature type="domain" description="Myb/SANT-like" evidence="2">
    <location>
        <begin position="14"/>
        <end position="107"/>
    </location>
</feature>
<dbReference type="Pfam" id="PF12776">
    <property type="entry name" value="Myb_DNA-bind_3"/>
    <property type="match status" value="1"/>
</dbReference>